<dbReference type="EMBL" id="DWYR01000005">
    <property type="protein sequence ID" value="HJA98263.1"/>
    <property type="molecule type" value="Genomic_DNA"/>
</dbReference>
<evidence type="ECO:0000313" key="4">
    <source>
        <dbReference type="Proteomes" id="UP000824259"/>
    </source>
</evidence>
<feature type="region of interest" description="Disordered" evidence="1">
    <location>
        <begin position="75"/>
        <end position="110"/>
    </location>
</feature>
<evidence type="ECO:0000256" key="2">
    <source>
        <dbReference type="SAM" id="SignalP"/>
    </source>
</evidence>
<reference evidence="3" key="2">
    <citation type="submission" date="2021-04" db="EMBL/GenBank/DDBJ databases">
        <authorList>
            <person name="Gilroy R."/>
        </authorList>
    </citation>
    <scope>NUCLEOTIDE SEQUENCE</scope>
    <source>
        <strain evidence="3">CHK169-11906</strain>
    </source>
</reference>
<keyword evidence="2" id="KW-0732">Signal</keyword>
<dbReference type="AlphaFoldDB" id="A0A9D2IDZ5"/>
<organism evidence="3 4">
    <name type="scientific">Candidatus Alistipes avicola</name>
    <dbReference type="NCBI Taxonomy" id="2838432"/>
    <lineage>
        <taxon>Bacteria</taxon>
        <taxon>Pseudomonadati</taxon>
        <taxon>Bacteroidota</taxon>
        <taxon>Bacteroidia</taxon>
        <taxon>Bacteroidales</taxon>
        <taxon>Rikenellaceae</taxon>
        <taxon>Alistipes</taxon>
    </lineage>
</organism>
<feature type="signal peptide" evidence="2">
    <location>
        <begin position="1"/>
        <end position="18"/>
    </location>
</feature>
<feature type="compositionally biased region" description="Polar residues" evidence="1">
    <location>
        <begin position="75"/>
        <end position="106"/>
    </location>
</feature>
<accession>A0A9D2IDZ5</accession>
<evidence type="ECO:0000256" key="1">
    <source>
        <dbReference type="SAM" id="MobiDB-lite"/>
    </source>
</evidence>
<proteinExistence type="predicted"/>
<comment type="caution">
    <text evidence="3">The sequence shown here is derived from an EMBL/GenBank/DDBJ whole genome shotgun (WGS) entry which is preliminary data.</text>
</comment>
<sequence length="121" mass="13294">MKKILLFLIVFAGTTVMANTPAPEYNDVNNSCRERGVTVSATSSSVNVDVPKQLSSGLAATDEYNVNVRVTTNEGSYNYDSRTTGLGSKDSSTSTNHYETYQSSRSNNEEVKKVDVMCYDR</sequence>
<name>A0A9D2IDZ5_9BACT</name>
<protein>
    <submittedName>
        <fullName evidence="3">Uncharacterized protein</fullName>
    </submittedName>
</protein>
<feature type="chain" id="PRO_5038394941" evidence="2">
    <location>
        <begin position="19"/>
        <end position="121"/>
    </location>
</feature>
<gene>
    <name evidence="3" type="ORF">H9779_01510</name>
</gene>
<dbReference type="Proteomes" id="UP000824259">
    <property type="component" value="Unassembled WGS sequence"/>
</dbReference>
<evidence type="ECO:0000313" key="3">
    <source>
        <dbReference type="EMBL" id="HJA98263.1"/>
    </source>
</evidence>
<reference evidence="3" key="1">
    <citation type="journal article" date="2021" name="PeerJ">
        <title>Extensive microbial diversity within the chicken gut microbiome revealed by metagenomics and culture.</title>
        <authorList>
            <person name="Gilroy R."/>
            <person name="Ravi A."/>
            <person name="Getino M."/>
            <person name="Pursley I."/>
            <person name="Horton D.L."/>
            <person name="Alikhan N.F."/>
            <person name="Baker D."/>
            <person name="Gharbi K."/>
            <person name="Hall N."/>
            <person name="Watson M."/>
            <person name="Adriaenssens E.M."/>
            <person name="Foster-Nyarko E."/>
            <person name="Jarju S."/>
            <person name="Secka A."/>
            <person name="Antonio M."/>
            <person name="Oren A."/>
            <person name="Chaudhuri R.R."/>
            <person name="La Ragione R."/>
            <person name="Hildebrand F."/>
            <person name="Pallen M.J."/>
        </authorList>
    </citation>
    <scope>NUCLEOTIDE SEQUENCE</scope>
    <source>
        <strain evidence="3">CHK169-11906</strain>
    </source>
</reference>